<evidence type="ECO:0008006" key="2">
    <source>
        <dbReference type="Google" id="ProtNLM"/>
    </source>
</evidence>
<protein>
    <recommendedName>
        <fullName evidence="2">DUF3467 domain-containing protein</fullName>
    </recommendedName>
</protein>
<dbReference type="InterPro" id="IPR021857">
    <property type="entry name" value="DUF3467"/>
</dbReference>
<proteinExistence type="predicted"/>
<dbReference type="AlphaFoldDB" id="A0A7G9YXU2"/>
<organism evidence="1">
    <name type="scientific">Candidatus Methanophagaceae archaeon ANME-1 ERB6</name>
    <dbReference type="NCBI Taxonomy" id="2759912"/>
    <lineage>
        <taxon>Archaea</taxon>
        <taxon>Methanobacteriati</taxon>
        <taxon>Methanobacteriota</taxon>
        <taxon>Stenosarchaea group</taxon>
        <taxon>Methanomicrobia</taxon>
        <taxon>Candidatus Methanophagales</taxon>
        <taxon>Candidatus Methanophagaceae</taxon>
    </lineage>
</organism>
<accession>A0A7G9YXU2</accession>
<name>A0A7G9YXU2_9EURY</name>
<reference evidence="1" key="1">
    <citation type="submission" date="2020-06" db="EMBL/GenBank/DDBJ databases">
        <title>Unique genomic features of the anaerobic methanotrophic archaea.</title>
        <authorList>
            <person name="Chadwick G.L."/>
            <person name="Skennerton C.T."/>
            <person name="Laso-Perez R."/>
            <person name="Leu A.O."/>
            <person name="Speth D.R."/>
            <person name="Yu H."/>
            <person name="Morgan-Lang C."/>
            <person name="Hatzenpichler R."/>
            <person name="Goudeau D."/>
            <person name="Malmstrom R."/>
            <person name="Brazelton W.J."/>
            <person name="Woyke T."/>
            <person name="Hallam S.J."/>
            <person name="Tyson G.W."/>
            <person name="Wegener G."/>
            <person name="Boetius A."/>
            <person name="Orphan V."/>
        </authorList>
    </citation>
    <scope>NUCLEOTIDE SEQUENCE</scope>
</reference>
<dbReference type="EMBL" id="MT631522">
    <property type="protein sequence ID" value="QNO52826.1"/>
    <property type="molecule type" value="Genomic_DNA"/>
</dbReference>
<sequence>MGEEEKEEVEIPKTETFTERFVTNAIITHTSDGNFILDFGRPAIGAYAEKKSGKILGYKGELKLDVRLVMSHISAKRLLNALKTNIERYESTYGEIKVGERENEISSE</sequence>
<evidence type="ECO:0000313" key="1">
    <source>
        <dbReference type="EMBL" id="QNO52826.1"/>
    </source>
</evidence>
<dbReference type="Pfam" id="PF11950">
    <property type="entry name" value="DUF3467"/>
    <property type="match status" value="1"/>
</dbReference>
<gene>
    <name evidence="1" type="ORF">KPNLKIIH_00018</name>
</gene>